<dbReference type="InterPro" id="IPR038731">
    <property type="entry name" value="RgtA/B/C-like"/>
</dbReference>
<evidence type="ECO:0000256" key="5">
    <source>
        <dbReference type="ARBA" id="ARBA00022692"/>
    </source>
</evidence>
<feature type="transmembrane region" description="Helical" evidence="8">
    <location>
        <begin position="107"/>
        <end position="136"/>
    </location>
</feature>
<evidence type="ECO:0000256" key="4">
    <source>
        <dbReference type="ARBA" id="ARBA00022679"/>
    </source>
</evidence>
<evidence type="ECO:0000259" key="9">
    <source>
        <dbReference type="Pfam" id="PF13231"/>
    </source>
</evidence>
<dbReference type="RefSeq" id="WP_013768402.1">
    <property type="nucleotide sequence ID" value="NC_015510.1"/>
</dbReference>
<keyword evidence="7 8" id="KW-0472">Membrane</keyword>
<dbReference type="GO" id="GO:0005886">
    <property type="term" value="C:plasma membrane"/>
    <property type="evidence" value="ECO:0007669"/>
    <property type="project" value="UniProtKB-SubCell"/>
</dbReference>
<accession>F4L2F9</accession>
<feature type="transmembrane region" description="Helical" evidence="8">
    <location>
        <begin position="156"/>
        <end position="179"/>
    </location>
</feature>
<evidence type="ECO:0000313" key="10">
    <source>
        <dbReference type="EMBL" id="AEE53877.1"/>
    </source>
</evidence>
<dbReference type="HOGENOM" id="CLU_016165_2_0_10"/>
<proteinExistence type="predicted"/>
<feature type="transmembrane region" description="Helical" evidence="8">
    <location>
        <begin position="238"/>
        <end position="259"/>
    </location>
</feature>
<reference evidence="10 11" key="1">
    <citation type="journal article" date="2011" name="Stand. Genomic Sci.">
        <title>Complete genome sequence of Haliscomenobacter hydrossis type strain (O).</title>
        <authorList>
            <consortium name="US DOE Joint Genome Institute (JGI-PGF)"/>
            <person name="Daligault H."/>
            <person name="Lapidus A."/>
            <person name="Zeytun A."/>
            <person name="Nolan M."/>
            <person name="Lucas S."/>
            <person name="Del Rio T.G."/>
            <person name="Tice H."/>
            <person name="Cheng J.F."/>
            <person name="Tapia R."/>
            <person name="Han C."/>
            <person name="Goodwin L."/>
            <person name="Pitluck S."/>
            <person name="Liolios K."/>
            <person name="Pagani I."/>
            <person name="Ivanova N."/>
            <person name="Huntemann M."/>
            <person name="Mavromatis K."/>
            <person name="Mikhailova N."/>
            <person name="Pati A."/>
            <person name="Chen A."/>
            <person name="Palaniappan K."/>
            <person name="Land M."/>
            <person name="Hauser L."/>
            <person name="Brambilla E.M."/>
            <person name="Rohde M."/>
            <person name="Verbarg S."/>
            <person name="Goker M."/>
            <person name="Bristow J."/>
            <person name="Eisen J.A."/>
            <person name="Markowitz V."/>
            <person name="Hugenholtz P."/>
            <person name="Kyrpides N.C."/>
            <person name="Klenk H.P."/>
            <person name="Woyke T."/>
        </authorList>
    </citation>
    <scope>NUCLEOTIDE SEQUENCE [LARGE SCALE GENOMIC DNA]</scope>
    <source>
        <strain evidence="11">ATCC 27775 / DSM 1100 / LMG 10767 / O</strain>
    </source>
</reference>
<evidence type="ECO:0000256" key="7">
    <source>
        <dbReference type="ARBA" id="ARBA00023136"/>
    </source>
</evidence>
<dbReference type="Proteomes" id="UP000008461">
    <property type="component" value="Chromosome"/>
</dbReference>
<dbReference type="InterPro" id="IPR050297">
    <property type="entry name" value="LipidA_mod_glycosyltrf_83"/>
</dbReference>
<keyword evidence="11" id="KW-1185">Reference proteome</keyword>
<evidence type="ECO:0000256" key="3">
    <source>
        <dbReference type="ARBA" id="ARBA00022676"/>
    </source>
</evidence>
<feature type="transmembrane region" description="Helical" evidence="8">
    <location>
        <begin position="322"/>
        <end position="344"/>
    </location>
</feature>
<name>F4L2F9_HALH1</name>
<feature type="transmembrane region" description="Helical" evidence="8">
    <location>
        <begin position="77"/>
        <end position="95"/>
    </location>
</feature>
<dbReference type="OrthoDB" id="9813729at2"/>
<gene>
    <name evidence="10" type="ordered locus">Halhy_6054</name>
</gene>
<dbReference type="PANTHER" id="PTHR33908:SF11">
    <property type="entry name" value="MEMBRANE PROTEIN"/>
    <property type="match status" value="1"/>
</dbReference>
<sequence length="567" mass="65209">MNTYFFIAPKPFSNFKFPIFLGLWVVLNLLQAAFTQLDPDEAYYWIYAQQLDWGYFDHPPAAAVLIKLGTFLLPGELGVRFFIVLANALTLWVIWDLADRPQRGRALYTLLALLVAMPFLHLYGFIATADAPLMLFSALFFWGYRRFLAKPAFSSAALWAVIMAALLYSKYHGIVLIFFTLLSNWRLLRMPWFYAAGLMGAALFLPHLYWQYSHDFPSFRYHLKGRDDVYELEYTLTYLLNQLVIFSPLLLPSIVLAFFKLPFTDPMQRSYRVVTFGFWLFFLWSTSKGHVEPQWTAILSIPLVLLLFAYEQSRAFASKTIIVLGLVSFGLLLVARVGLLLAWGPLGKQFDNRSWVSALEPKVKQLPIVFHNTYRNPALYHFYTGQKAYELTTAQYRKSQYDLWNDEEELQGKKVYLVLDQKTHCSVCDTLVLGKKTMLGTVLEDFQVVEKITLQVLNAPKQARVGDSIQVQLKLHNPYPFAVDPNQGTFKLRLGLGFHRDGQYLWEEYGVPSVPLKVWEAGQDAVLDAKFRIPLKFRGKLELVFGLRYGELQPTLASEVVAIKVLK</sequence>
<evidence type="ECO:0000313" key="11">
    <source>
        <dbReference type="Proteomes" id="UP000008461"/>
    </source>
</evidence>
<evidence type="ECO:0000256" key="8">
    <source>
        <dbReference type="SAM" id="Phobius"/>
    </source>
</evidence>
<keyword evidence="4 10" id="KW-0808">Transferase</keyword>
<keyword evidence="2" id="KW-1003">Cell membrane</keyword>
<dbReference type="KEGG" id="hhy:Halhy_6054"/>
<protein>
    <submittedName>
        <fullName evidence="10">Glycosyl transferase, family 39</fullName>
    </submittedName>
</protein>
<keyword evidence="6 8" id="KW-1133">Transmembrane helix</keyword>
<feature type="domain" description="Glycosyltransferase RgtA/B/C/D-like" evidence="9">
    <location>
        <begin position="57"/>
        <end position="210"/>
    </location>
</feature>
<keyword evidence="5 8" id="KW-0812">Transmembrane</keyword>
<feature type="transmembrane region" description="Helical" evidence="8">
    <location>
        <begin position="271"/>
        <end position="287"/>
    </location>
</feature>
<feature type="transmembrane region" description="Helical" evidence="8">
    <location>
        <begin position="293"/>
        <end position="310"/>
    </location>
</feature>
<dbReference type="PANTHER" id="PTHR33908">
    <property type="entry name" value="MANNOSYLTRANSFERASE YKCB-RELATED"/>
    <property type="match status" value="1"/>
</dbReference>
<feature type="transmembrane region" description="Helical" evidence="8">
    <location>
        <begin position="191"/>
        <end position="210"/>
    </location>
</feature>
<organism evidence="10 11">
    <name type="scientific">Haliscomenobacter hydrossis (strain ATCC 27775 / DSM 1100 / LMG 10767 / O)</name>
    <dbReference type="NCBI Taxonomy" id="760192"/>
    <lineage>
        <taxon>Bacteria</taxon>
        <taxon>Pseudomonadati</taxon>
        <taxon>Bacteroidota</taxon>
        <taxon>Saprospiria</taxon>
        <taxon>Saprospirales</taxon>
        <taxon>Haliscomenobacteraceae</taxon>
        <taxon>Haliscomenobacter</taxon>
    </lineage>
</organism>
<evidence type="ECO:0000256" key="6">
    <source>
        <dbReference type="ARBA" id="ARBA00022989"/>
    </source>
</evidence>
<dbReference type="Pfam" id="PF13231">
    <property type="entry name" value="PMT_2"/>
    <property type="match status" value="1"/>
</dbReference>
<reference key="2">
    <citation type="submission" date="2011-04" db="EMBL/GenBank/DDBJ databases">
        <title>Complete sequence of chromosome of Haliscomenobacter hydrossis DSM 1100.</title>
        <authorList>
            <consortium name="US DOE Joint Genome Institute (JGI-PGF)"/>
            <person name="Lucas S."/>
            <person name="Han J."/>
            <person name="Lapidus A."/>
            <person name="Bruce D."/>
            <person name="Goodwin L."/>
            <person name="Pitluck S."/>
            <person name="Peters L."/>
            <person name="Kyrpides N."/>
            <person name="Mavromatis K."/>
            <person name="Ivanova N."/>
            <person name="Ovchinnikova G."/>
            <person name="Pagani I."/>
            <person name="Daligault H."/>
            <person name="Detter J.C."/>
            <person name="Han C."/>
            <person name="Land M."/>
            <person name="Hauser L."/>
            <person name="Markowitz V."/>
            <person name="Cheng J.-F."/>
            <person name="Hugenholtz P."/>
            <person name="Woyke T."/>
            <person name="Wu D."/>
            <person name="Verbarg S."/>
            <person name="Frueling A."/>
            <person name="Brambilla E."/>
            <person name="Klenk H.-P."/>
            <person name="Eisen J.A."/>
        </authorList>
    </citation>
    <scope>NUCLEOTIDE SEQUENCE</scope>
    <source>
        <strain>DSM 1100</strain>
    </source>
</reference>
<evidence type="ECO:0000256" key="1">
    <source>
        <dbReference type="ARBA" id="ARBA00004651"/>
    </source>
</evidence>
<keyword evidence="3" id="KW-0328">Glycosyltransferase</keyword>
<dbReference type="STRING" id="760192.Halhy_6054"/>
<dbReference type="AlphaFoldDB" id="F4L2F9"/>
<dbReference type="eggNOG" id="COG1807">
    <property type="taxonomic scope" value="Bacteria"/>
</dbReference>
<dbReference type="GO" id="GO:0016763">
    <property type="term" value="F:pentosyltransferase activity"/>
    <property type="evidence" value="ECO:0007669"/>
    <property type="project" value="TreeGrafter"/>
</dbReference>
<comment type="subcellular location">
    <subcellularLocation>
        <location evidence="1">Cell membrane</location>
        <topology evidence="1">Multi-pass membrane protein</topology>
    </subcellularLocation>
</comment>
<dbReference type="EMBL" id="CP002691">
    <property type="protein sequence ID" value="AEE53877.1"/>
    <property type="molecule type" value="Genomic_DNA"/>
</dbReference>
<dbReference type="GO" id="GO:0009103">
    <property type="term" value="P:lipopolysaccharide biosynthetic process"/>
    <property type="evidence" value="ECO:0007669"/>
    <property type="project" value="UniProtKB-ARBA"/>
</dbReference>
<evidence type="ECO:0000256" key="2">
    <source>
        <dbReference type="ARBA" id="ARBA00022475"/>
    </source>
</evidence>